<protein>
    <submittedName>
        <fullName evidence="7">Glutamate synthase (NADH) small subunit</fullName>
    </submittedName>
</protein>
<dbReference type="NCBIfam" id="TIGR01317">
    <property type="entry name" value="GOGAT_sm_gam"/>
    <property type="match status" value="1"/>
</dbReference>
<dbReference type="InterPro" id="IPR023753">
    <property type="entry name" value="FAD/NAD-binding_dom"/>
</dbReference>
<dbReference type="Gene3D" id="1.10.1060.10">
    <property type="entry name" value="Alpha-helical ferredoxin"/>
    <property type="match status" value="1"/>
</dbReference>
<evidence type="ECO:0000256" key="4">
    <source>
        <dbReference type="ARBA" id="ARBA00029440"/>
    </source>
</evidence>
<keyword evidence="8" id="KW-1185">Reference proteome</keyword>
<dbReference type="InterPro" id="IPR051394">
    <property type="entry name" value="Glutamate_Synthase"/>
</dbReference>
<name>A0A1H0IHD8_9HYPH</name>
<dbReference type="AlphaFoldDB" id="A0A1H0IHD8"/>
<dbReference type="InterPro" id="IPR009051">
    <property type="entry name" value="Helical_ferredxn"/>
</dbReference>
<dbReference type="Gene3D" id="3.50.50.60">
    <property type="entry name" value="FAD/NAD(P)-binding domain"/>
    <property type="match status" value="2"/>
</dbReference>
<feature type="domain" description="Dihydroprymidine dehydrogenase" evidence="6">
    <location>
        <begin position="30"/>
        <end position="138"/>
    </location>
</feature>
<dbReference type="Pfam" id="PF14691">
    <property type="entry name" value="Fer4_20"/>
    <property type="match status" value="1"/>
</dbReference>
<dbReference type="SUPFAM" id="SSF51971">
    <property type="entry name" value="Nucleotide-binding domain"/>
    <property type="match status" value="2"/>
</dbReference>
<keyword evidence="1" id="KW-0028">Amino-acid biosynthesis</keyword>
<evidence type="ECO:0000259" key="6">
    <source>
        <dbReference type="Pfam" id="PF14691"/>
    </source>
</evidence>
<dbReference type="GO" id="GO:0016639">
    <property type="term" value="F:oxidoreductase activity, acting on the CH-NH2 group of donors, NAD or NADP as acceptor"/>
    <property type="evidence" value="ECO:0007669"/>
    <property type="project" value="InterPro"/>
</dbReference>
<accession>A0A1H0IHD8</accession>
<sequence length="491" mass="53545">MATEGIIMGKVTGFLEIDRQTPKYQPASDRIRHFREFTLPMSDAEVGKQAARCMDCGVPYCHGPTGCPIHNQIPDWNDLVYGGDWEGAVRNLHSTNNFPEFTGRICPAPCEEACTLNLEDTPVAIKTVEQAIADKAYALGLIQPQPAKVQTGKRVAVIGSGPAGMAAAQQLGRAGHEVHVFERETRPGGLLRYGIPDFKMEKHWIDRRVEQMRGEGVTFHCGVEIGRDKRLADLQAEFDAVLYCGGAERPRDAGIPQNGLAGIHDAMPYLVQQNRRVGGENTPARGWSTEEIWAGAKHVVVVGGGDTASDCVGTAFRQGAVKVTQLDIRPQPPKTENKLEVWPFWATKMRTSSSQAEGAVREFQVATLEFVGEDGILTGVKCAEVDERRRPIAGTEFVIKADLAFIAIGFAGPFEGGFLQDAGEGLELKRDARGNVSVAADEKRYRTSVEKLWAAGDVRRGQSLVVWAIREGRQAARAIDLELTGTTTLPL</sequence>
<organism evidence="7 8">
    <name type="scientific">Aureimonas jatrophae</name>
    <dbReference type="NCBI Taxonomy" id="1166073"/>
    <lineage>
        <taxon>Bacteria</taxon>
        <taxon>Pseudomonadati</taxon>
        <taxon>Pseudomonadota</taxon>
        <taxon>Alphaproteobacteria</taxon>
        <taxon>Hyphomicrobiales</taxon>
        <taxon>Aurantimonadaceae</taxon>
        <taxon>Aureimonas</taxon>
    </lineage>
</organism>
<dbReference type="InterPro" id="IPR036188">
    <property type="entry name" value="FAD/NAD-bd_sf"/>
</dbReference>
<dbReference type="InterPro" id="IPR006005">
    <property type="entry name" value="Glut_synth_ssu1"/>
</dbReference>
<dbReference type="STRING" id="1166073.SAMN05192530_105151"/>
<dbReference type="GO" id="GO:0051536">
    <property type="term" value="F:iron-sulfur cluster binding"/>
    <property type="evidence" value="ECO:0007669"/>
    <property type="project" value="InterPro"/>
</dbReference>
<dbReference type="EMBL" id="FNIT01000005">
    <property type="protein sequence ID" value="SDO30867.1"/>
    <property type="molecule type" value="Genomic_DNA"/>
</dbReference>
<dbReference type="PANTHER" id="PTHR43100">
    <property type="entry name" value="GLUTAMATE SYNTHASE [NADPH] SMALL CHAIN"/>
    <property type="match status" value="1"/>
</dbReference>
<evidence type="ECO:0000256" key="3">
    <source>
        <dbReference type="ARBA" id="ARBA00023164"/>
    </source>
</evidence>
<dbReference type="Proteomes" id="UP000198793">
    <property type="component" value="Unassembled WGS sequence"/>
</dbReference>
<gene>
    <name evidence="7" type="ORF">SAMN05192530_105151</name>
</gene>
<evidence type="ECO:0000259" key="5">
    <source>
        <dbReference type="Pfam" id="PF07992"/>
    </source>
</evidence>
<dbReference type="GO" id="GO:0006537">
    <property type="term" value="P:glutamate biosynthetic process"/>
    <property type="evidence" value="ECO:0007669"/>
    <property type="project" value="UniProtKB-KW"/>
</dbReference>
<feature type="domain" description="FAD/NAD(P)-binding" evidence="5">
    <location>
        <begin position="154"/>
        <end position="472"/>
    </location>
</feature>
<dbReference type="SUPFAM" id="SSF46548">
    <property type="entry name" value="alpha-helical ferredoxin"/>
    <property type="match status" value="1"/>
</dbReference>
<keyword evidence="2" id="KW-0560">Oxidoreductase</keyword>
<evidence type="ECO:0000313" key="7">
    <source>
        <dbReference type="EMBL" id="SDO30867.1"/>
    </source>
</evidence>
<dbReference type="PRINTS" id="PR00419">
    <property type="entry name" value="ADXRDTASE"/>
</dbReference>
<evidence type="ECO:0000313" key="8">
    <source>
        <dbReference type="Proteomes" id="UP000198793"/>
    </source>
</evidence>
<proteinExistence type="predicted"/>
<dbReference type="InterPro" id="IPR028261">
    <property type="entry name" value="DPD_II"/>
</dbReference>
<dbReference type="Pfam" id="PF07992">
    <property type="entry name" value="Pyr_redox_2"/>
    <property type="match status" value="1"/>
</dbReference>
<dbReference type="PANTHER" id="PTHR43100:SF1">
    <property type="entry name" value="GLUTAMATE SYNTHASE [NADPH] SMALL CHAIN"/>
    <property type="match status" value="1"/>
</dbReference>
<comment type="pathway">
    <text evidence="4">Amino-acid biosynthesis.</text>
</comment>
<reference evidence="7 8" key="1">
    <citation type="submission" date="2016-10" db="EMBL/GenBank/DDBJ databases">
        <authorList>
            <person name="de Groot N.N."/>
        </authorList>
    </citation>
    <scope>NUCLEOTIDE SEQUENCE [LARGE SCALE GENOMIC DNA]</scope>
    <source>
        <strain evidence="8">L7-484,KACC 16230,DSM 25025</strain>
    </source>
</reference>
<keyword evidence="3" id="KW-0314">Glutamate biosynthesis</keyword>
<evidence type="ECO:0000256" key="1">
    <source>
        <dbReference type="ARBA" id="ARBA00022605"/>
    </source>
</evidence>
<evidence type="ECO:0000256" key="2">
    <source>
        <dbReference type="ARBA" id="ARBA00023002"/>
    </source>
</evidence>